<keyword evidence="1" id="KW-0175">Coiled coil</keyword>
<evidence type="ECO:0000313" key="2">
    <source>
        <dbReference type="EMBL" id="CAL1277113.1"/>
    </source>
</evidence>
<dbReference type="EMBL" id="CAXIEN010000099">
    <property type="protein sequence ID" value="CAL1277113.1"/>
    <property type="molecule type" value="Genomic_DNA"/>
</dbReference>
<feature type="coiled-coil region" evidence="1">
    <location>
        <begin position="67"/>
        <end position="94"/>
    </location>
</feature>
<comment type="caution">
    <text evidence="2">The sequence shown here is derived from an EMBL/GenBank/DDBJ whole genome shotgun (WGS) entry which is preliminary data.</text>
</comment>
<evidence type="ECO:0000256" key="1">
    <source>
        <dbReference type="SAM" id="Coils"/>
    </source>
</evidence>
<reference evidence="2 3" key="1">
    <citation type="submission" date="2024-04" db="EMBL/GenBank/DDBJ databases">
        <authorList>
            <person name="Rising A."/>
            <person name="Reimegard J."/>
            <person name="Sonavane S."/>
            <person name="Akerstrom W."/>
            <person name="Nylinder S."/>
            <person name="Hedman E."/>
            <person name="Kallberg Y."/>
        </authorList>
    </citation>
    <scope>NUCLEOTIDE SEQUENCE [LARGE SCALE GENOMIC DNA]</scope>
</reference>
<sequence length="150" mass="17032">MDVTSLNRKRGNIKGQVTRLANALQDKNVTELTMAELQAQLDVVLKLQEKFEILKSDYYKNANETEFSEAEVALDSIEEDLQNLEASKNMKESKNTGCCAVLKISNQRNLNFLSKILKCSRRKGNQSTAIARRKSIYCRRKSQFGGQPIK</sequence>
<evidence type="ECO:0000313" key="3">
    <source>
        <dbReference type="Proteomes" id="UP001497382"/>
    </source>
</evidence>
<accession>A0AAV2A392</accession>
<protein>
    <submittedName>
        <fullName evidence="2">Uncharacterized protein</fullName>
    </submittedName>
</protein>
<dbReference type="AlphaFoldDB" id="A0AAV2A392"/>
<gene>
    <name evidence="2" type="ORF">LARSCL_LOCUS9027</name>
</gene>
<proteinExistence type="predicted"/>
<keyword evidence="3" id="KW-1185">Reference proteome</keyword>
<name>A0AAV2A392_9ARAC</name>
<dbReference type="Proteomes" id="UP001497382">
    <property type="component" value="Unassembled WGS sequence"/>
</dbReference>
<organism evidence="2 3">
    <name type="scientific">Larinioides sclopetarius</name>
    <dbReference type="NCBI Taxonomy" id="280406"/>
    <lineage>
        <taxon>Eukaryota</taxon>
        <taxon>Metazoa</taxon>
        <taxon>Ecdysozoa</taxon>
        <taxon>Arthropoda</taxon>
        <taxon>Chelicerata</taxon>
        <taxon>Arachnida</taxon>
        <taxon>Araneae</taxon>
        <taxon>Araneomorphae</taxon>
        <taxon>Entelegynae</taxon>
        <taxon>Araneoidea</taxon>
        <taxon>Araneidae</taxon>
        <taxon>Larinioides</taxon>
    </lineage>
</organism>